<comment type="caution">
    <text evidence="3">The sequence shown here is derived from an EMBL/GenBank/DDBJ whole genome shotgun (WGS) entry which is preliminary data.</text>
</comment>
<keyword evidence="1" id="KW-0175">Coiled coil</keyword>
<dbReference type="RefSeq" id="XP_013332295.1">
    <property type="nucleotide sequence ID" value="XM_013476841.1"/>
</dbReference>
<feature type="compositionally biased region" description="Basic and acidic residues" evidence="2">
    <location>
        <begin position="480"/>
        <end position="497"/>
    </location>
</feature>
<sequence length="505" mass="56846">MTTTLERSLSRASSVSIPVSSPQLYVHREISPPAESDPALWHIHDRINQLDSRISELRSTVLTKDGYVDRRNREDEYIRREFEAHRAIAGRIDVNVSLLRTDVDQLKLALTQLKSNVGQLGTDAMFIRSDVDRLQKSVQQVQADLEALQSDVCSCHVEISKLHASVSQIRTDLLTLQHDTSRHLNSVSNRFSLMEARMTQMDRVRFNSLAYTIHAPITPVPKIEDDGTLRYPDYFPSTVWRFWCLKKRSRIHRLVELAEFYELGGYQHWGRMHYDGLPPDDSDSSDSSERPSNLTRAEAARQYPEACHQALAATLGLVYYKIRKEVGEGPNSRIQRPPKRLPEEMASTSSNSKQKPAKVARRPGNVSPTMLHKLVTGAPSVASKSVVSEEQDRLGWRVSSSEISDETMSKLKGILSDEVNALLRAVERGKFHFKPSKSEQLNMSPTESKRDALKAESPEEAAPEDEVRTVSTELISPILVKDEVAKDEASAKDEVHLPDTSSSVT</sequence>
<protein>
    <submittedName>
        <fullName evidence="3">Uncharacterized protein</fullName>
    </submittedName>
</protein>
<accession>A0A0F4Z746</accession>
<evidence type="ECO:0000313" key="4">
    <source>
        <dbReference type="Proteomes" id="UP000053958"/>
    </source>
</evidence>
<name>A0A0F4Z746_RASE3</name>
<feature type="compositionally biased region" description="Basic and acidic residues" evidence="2">
    <location>
        <begin position="447"/>
        <end position="457"/>
    </location>
</feature>
<evidence type="ECO:0000256" key="1">
    <source>
        <dbReference type="SAM" id="Coils"/>
    </source>
</evidence>
<proteinExistence type="predicted"/>
<keyword evidence="4" id="KW-1185">Reference proteome</keyword>
<dbReference type="GeneID" id="25312378"/>
<reference evidence="3 4" key="1">
    <citation type="submission" date="2015-04" db="EMBL/GenBank/DDBJ databases">
        <authorList>
            <person name="Heijne W.H."/>
            <person name="Fedorova N.D."/>
            <person name="Nierman W.C."/>
            <person name="Vollebregt A.W."/>
            <person name="Zhao Z."/>
            <person name="Wu L."/>
            <person name="Kumar M."/>
            <person name="Stam H."/>
            <person name="van den Berg M.A."/>
            <person name="Pel H.J."/>
        </authorList>
    </citation>
    <scope>NUCLEOTIDE SEQUENCE [LARGE SCALE GENOMIC DNA]</scope>
    <source>
        <strain evidence="3 4">CBS 393.64</strain>
    </source>
</reference>
<feature type="coiled-coil region" evidence="1">
    <location>
        <begin position="96"/>
        <end position="151"/>
    </location>
</feature>
<dbReference type="Proteomes" id="UP000053958">
    <property type="component" value="Unassembled WGS sequence"/>
</dbReference>
<gene>
    <name evidence="3" type="ORF">T310_0323</name>
</gene>
<feature type="region of interest" description="Disordered" evidence="2">
    <location>
        <begin position="328"/>
        <end position="365"/>
    </location>
</feature>
<dbReference type="EMBL" id="LASV01000015">
    <property type="protein sequence ID" value="KKA25683.1"/>
    <property type="molecule type" value="Genomic_DNA"/>
</dbReference>
<dbReference type="AlphaFoldDB" id="A0A0F4Z746"/>
<dbReference type="Gene3D" id="1.10.287.1490">
    <property type="match status" value="1"/>
</dbReference>
<feature type="region of interest" description="Disordered" evidence="2">
    <location>
        <begin position="277"/>
        <end position="301"/>
    </location>
</feature>
<evidence type="ECO:0000313" key="3">
    <source>
        <dbReference type="EMBL" id="KKA25683.1"/>
    </source>
</evidence>
<dbReference type="STRING" id="1408163.A0A0F4Z746"/>
<feature type="region of interest" description="Disordered" evidence="2">
    <location>
        <begin position="434"/>
        <end position="505"/>
    </location>
</feature>
<dbReference type="OrthoDB" id="4833301at2759"/>
<organism evidence="3 4">
    <name type="scientific">Rasamsonia emersonii (strain ATCC 16479 / CBS 393.64 / IMI 116815)</name>
    <dbReference type="NCBI Taxonomy" id="1408163"/>
    <lineage>
        <taxon>Eukaryota</taxon>
        <taxon>Fungi</taxon>
        <taxon>Dikarya</taxon>
        <taxon>Ascomycota</taxon>
        <taxon>Pezizomycotina</taxon>
        <taxon>Eurotiomycetes</taxon>
        <taxon>Eurotiomycetidae</taxon>
        <taxon>Eurotiales</taxon>
        <taxon>Trichocomaceae</taxon>
        <taxon>Rasamsonia</taxon>
    </lineage>
</organism>
<evidence type="ECO:0000256" key="2">
    <source>
        <dbReference type="SAM" id="MobiDB-lite"/>
    </source>
</evidence>